<keyword evidence="2" id="KW-1185">Reference proteome</keyword>
<dbReference type="Proteomes" id="UP000272888">
    <property type="component" value="Unassembled WGS sequence"/>
</dbReference>
<dbReference type="AlphaFoldDB" id="A0A3A8P996"/>
<reference evidence="2" key="1">
    <citation type="submission" date="2018-09" db="EMBL/GenBank/DDBJ databases">
        <authorList>
            <person name="Livingstone P.G."/>
            <person name="Whitworth D.E."/>
        </authorList>
    </citation>
    <scope>NUCLEOTIDE SEQUENCE [LARGE SCALE GENOMIC DNA]</scope>
    <source>
        <strain evidence="2">CA051B</strain>
    </source>
</reference>
<protein>
    <recommendedName>
        <fullName evidence="3">JAB domain-containing protein</fullName>
    </recommendedName>
</protein>
<comment type="caution">
    <text evidence="1">The sequence shown here is derived from an EMBL/GenBank/DDBJ whole genome shotgun (WGS) entry which is preliminary data.</text>
</comment>
<name>A0A3A8P996_9BACT</name>
<proteinExistence type="predicted"/>
<dbReference type="EMBL" id="RAWB01000340">
    <property type="protein sequence ID" value="RKH53067.1"/>
    <property type="molecule type" value="Genomic_DNA"/>
</dbReference>
<sequence length="198" mass="21999">MGCAATPGAPEEGEAFGFLPSGTAIWAGGPWPAIQPSEDVDAVIDQLCPQIMKLPRATLQDYGQEYCGALYTVGDGRYYASHPSPLGSREPLGPQRRKACYPPRTVRDARGRATLIADFHSHPWAPSSMSPRDREARNQLWLIRIQFDTRCTIQKLVPHLDEDRPGELFVREGSRWRRIGLILQDDKASGRVTALSDE</sequence>
<accession>A0A3A8P996</accession>
<organism evidence="1 2">
    <name type="scientific">Corallococcus llansteffanensis</name>
    <dbReference type="NCBI Taxonomy" id="2316731"/>
    <lineage>
        <taxon>Bacteria</taxon>
        <taxon>Pseudomonadati</taxon>
        <taxon>Myxococcota</taxon>
        <taxon>Myxococcia</taxon>
        <taxon>Myxococcales</taxon>
        <taxon>Cystobacterineae</taxon>
        <taxon>Myxococcaceae</taxon>
        <taxon>Corallococcus</taxon>
    </lineage>
</organism>
<evidence type="ECO:0000313" key="1">
    <source>
        <dbReference type="EMBL" id="RKH53067.1"/>
    </source>
</evidence>
<gene>
    <name evidence="1" type="ORF">D7V93_27260</name>
</gene>
<dbReference type="SUPFAM" id="SSF102712">
    <property type="entry name" value="JAB1/MPN domain"/>
    <property type="match status" value="1"/>
</dbReference>
<evidence type="ECO:0000313" key="2">
    <source>
        <dbReference type="Proteomes" id="UP000272888"/>
    </source>
</evidence>
<evidence type="ECO:0008006" key="3">
    <source>
        <dbReference type="Google" id="ProtNLM"/>
    </source>
</evidence>